<name>A7RHC9_NEMVE</name>
<evidence type="ECO:0000313" key="1">
    <source>
        <dbReference type="EMBL" id="EDO49207.1"/>
    </source>
</evidence>
<dbReference type="HOGENOM" id="CLU_1962190_0_0_1"/>
<dbReference type="Proteomes" id="UP000001593">
    <property type="component" value="Unassembled WGS sequence"/>
</dbReference>
<sequence length="128" mass="14905">MSTTIFDNPLAMNYFDEETNRHYFCIYDNMKSAFYNELSTVWKSMYEKGLRKNLGKQHSLKRECDDDCTTQGEHESACSGELDLARVHRERALDAGKLSRDRGRRWRKRNYKDGRLASVSSDSSSQSC</sequence>
<keyword evidence="2" id="KW-1185">Reference proteome</keyword>
<dbReference type="AlphaFoldDB" id="A7RHC9"/>
<reference evidence="1 2" key="1">
    <citation type="journal article" date="2007" name="Science">
        <title>Sea anemone genome reveals ancestral eumetazoan gene repertoire and genomic organization.</title>
        <authorList>
            <person name="Putnam N.H."/>
            <person name="Srivastava M."/>
            <person name="Hellsten U."/>
            <person name="Dirks B."/>
            <person name="Chapman J."/>
            <person name="Salamov A."/>
            <person name="Terry A."/>
            <person name="Shapiro H."/>
            <person name="Lindquist E."/>
            <person name="Kapitonov V.V."/>
            <person name="Jurka J."/>
            <person name="Genikhovich G."/>
            <person name="Grigoriev I.V."/>
            <person name="Lucas S.M."/>
            <person name="Steele R.E."/>
            <person name="Finnerty J.R."/>
            <person name="Technau U."/>
            <person name="Martindale M.Q."/>
            <person name="Rokhsar D.S."/>
        </authorList>
    </citation>
    <scope>NUCLEOTIDE SEQUENCE [LARGE SCALE GENOMIC DNA]</scope>
    <source>
        <strain evidence="2">CH2 X CH6</strain>
    </source>
</reference>
<proteinExistence type="predicted"/>
<evidence type="ECO:0000313" key="2">
    <source>
        <dbReference type="Proteomes" id="UP000001593"/>
    </source>
</evidence>
<accession>A7RHC9</accession>
<dbReference type="InParanoid" id="A7RHC9"/>
<organism evidence="1 2">
    <name type="scientific">Nematostella vectensis</name>
    <name type="common">Starlet sea anemone</name>
    <dbReference type="NCBI Taxonomy" id="45351"/>
    <lineage>
        <taxon>Eukaryota</taxon>
        <taxon>Metazoa</taxon>
        <taxon>Cnidaria</taxon>
        <taxon>Anthozoa</taxon>
        <taxon>Hexacorallia</taxon>
        <taxon>Actiniaria</taxon>
        <taxon>Edwardsiidae</taxon>
        <taxon>Nematostella</taxon>
    </lineage>
</organism>
<dbReference type="EMBL" id="DS469510">
    <property type="protein sequence ID" value="EDO49207.1"/>
    <property type="molecule type" value="Genomic_DNA"/>
</dbReference>
<gene>
    <name evidence="1" type="ORF">NEMVEDRAFT_v1g238275</name>
</gene>
<protein>
    <submittedName>
        <fullName evidence="1">Uncharacterized protein</fullName>
    </submittedName>
</protein>